<dbReference type="Proteomes" id="UP000321051">
    <property type="component" value="Unassembled WGS sequence"/>
</dbReference>
<feature type="transmembrane region" description="Helical" evidence="1">
    <location>
        <begin position="18"/>
        <end position="37"/>
    </location>
</feature>
<dbReference type="EMBL" id="BJUN01000012">
    <property type="protein sequence ID" value="GEK59266.1"/>
    <property type="molecule type" value="Genomic_DNA"/>
</dbReference>
<feature type="transmembrane region" description="Helical" evidence="1">
    <location>
        <begin position="57"/>
        <end position="76"/>
    </location>
</feature>
<keyword evidence="1" id="KW-0472">Membrane</keyword>
<comment type="caution">
    <text evidence="2">The sequence shown here is derived from an EMBL/GenBank/DDBJ whole genome shotgun (WGS) entry which is preliminary data.</text>
</comment>
<name>A0A510Y7C9_MARHA</name>
<dbReference type="Pfam" id="PF06196">
    <property type="entry name" value="DUF997"/>
    <property type="match status" value="1"/>
</dbReference>
<dbReference type="InterPro" id="IPR010398">
    <property type="entry name" value="DUF997"/>
</dbReference>
<dbReference type="PANTHER" id="PTHR39174">
    <property type="entry name" value="INNER MEMBRANE PROTEIN-RELATED"/>
    <property type="match status" value="1"/>
</dbReference>
<gene>
    <name evidence="2" type="ORF">MHA01_21710</name>
</gene>
<keyword evidence="1" id="KW-1133">Transmembrane helix</keyword>
<sequence>MSLEEKERKLQELTAREALLGVAIAVGHFIWWFGFAYGLGGRDPQNYQYILGMPDWLFYSCVLGPVLLLLTLWFVVKYVLRDIPLDQEEDK</sequence>
<proteinExistence type="predicted"/>
<evidence type="ECO:0000313" key="2">
    <source>
        <dbReference type="EMBL" id="GEK59266.1"/>
    </source>
</evidence>
<organism evidence="2 3">
    <name type="scientific">Marinococcus halophilus</name>
    <dbReference type="NCBI Taxonomy" id="1371"/>
    <lineage>
        <taxon>Bacteria</taxon>
        <taxon>Bacillati</taxon>
        <taxon>Bacillota</taxon>
        <taxon>Bacilli</taxon>
        <taxon>Bacillales</taxon>
        <taxon>Bacillaceae</taxon>
        <taxon>Marinococcus</taxon>
    </lineage>
</organism>
<evidence type="ECO:0000256" key="1">
    <source>
        <dbReference type="SAM" id="Phobius"/>
    </source>
</evidence>
<keyword evidence="3" id="KW-1185">Reference proteome</keyword>
<protein>
    <submittedName>
        <fullName evidence="2">Sodium:pantothenate symporter</fullName>
    </submittedName>
</protein>
<accession>A0A510Y7C9</accession>
<dbReference type="AlphaFoldDB" id="A0A510Y7C9"/>
<evidence type="ECO:0000313" key="3">
    <source>
        <dbReference type="Proteomes" id="UP000321051"/>
    </source>
</evidence>
<reference evidence="2 3" key="1">
    <citation type="submission" date="2019-07" db="EMBL/GenBank/DDBJ databases">
        <title>Whole genome shotgun sequence of Marinococcus halophilus NBRC 102359.</title>
        <authorList>
            <person name="Hosoyama A."/>
            <person name="Uohara A."/>
            <person name="Ohji S."/>
            <person name="Ichikawa N."/>
        </authorList>
    </citation>
    <scope>NUCLEOTIDE SEQUENCE [LARGE SCALE GENOMIC DNA]</scope>
    <source>
        <strain evidence="2 3">NBRC 102359</strain>
    </source>
</reference>
<dbReference type="PANTHER" id="PTHR39174:SF1">
    <property type="entry name" value="INNER MEMBRANE PROTEIN"/>
    <property type="match status" value="1"/>
</dbReference>
<dbReference type="RefSeq" id="WP_233133189.1">
    <property type="nucleotide sequence ID" value="NZ_BJUN01000012.1"/>
</dbReference>
<dbReference type="STRING" id="1371.GCA_900166605_00329"/>
<keyword evidence="1" id="KW-0812">Transmembrane</keyword>